<evidence type="ECO:0000313" key="6">
    <source>
        <dbReference type="Proteomes" id="UP000516260"/>
    </source>
</evidence>
<keyword evidence="6" id="KW-1185">Reference proteome</keyword>
<feature type="compositionally biased region" description="Polar residues" evidence="3">
    <location>
        <begin position="135"/>
        <end position="144"/>
    </location>
</feature>
<feature type="domain" description="RRM" evidence="4">
    <location>
        <begin position="346"/>
        <end position="418"/>
    </location>
</feature>
<sequence length="468" mass="51724">MPTILCLRGLDVKAGTKDIRTFFKCSRIPDGGVFITGGSLREAFIAFTTEKDAQLALRRSGKTLKGSKVTLHRSSLEELEKKLKKLLLKKNKPSSTVVSVTRPQKPPLSAMQPPKSTDAKPSTASPRDPRIERPCSSSPITSDPQPSPAIDSGTAFLLGVCTVLGLQSSHQEVNKALVQSVDKICSTTASIETKPEQSLCPKSGYVRLLGMPQSASKELICRFFKGLQVQEVIVNVKLGLSTVCLVKFASENEASKALLYSQQLLDSNPIEVRNASEMMWMGALQMCGDEWIVGEGYEPKKSPFKEMNCKPKTAVLQKRWHLNQLNHDPPKKQRPGGDAPPKWEYVVVVEHLPKTITKTEIKELLGCPNVPHKNVLHLLDGDGNRTETAFVLFTCLEDYEYAMNLTGCHVGNNVIQVSSTTELIMKDMMAKAFCWKAEHSRKKTRVNGESLSVGNRWRVRPNGSDLPI</sequence>
<accession>A0A4Z2CEJ3</accession>
<dbReference type="AlphaFoldDB" id="A0A4Z2CEJ3"/>
<name>A0A4Z2CEJ3_9TELE</name>
<feature type="domain" description="RRM" evidence="4">
    <location>
        <begin position="205"/>
        <end position="273"/>
    </location>
</feature>
<evidence type="ECO:0000313" key="5">
    <source>
        <dbReference type="EMBL" id="TNN02560.1"/>
    </source>
</evidence>
<dbReference type="Proteomes" id="UP000516260">
    <property type="component" value="Chromosome 10"/>
</dbReference>
<dbReference type="EMBL" id="SWLE01000002">
    <property type="protein sequence ID" value="TNN02560.1"/>
    <property type="molecule type" value="Genomic_DNA"/>
</dbReference>
<feature type="domain" description="RRM" evidence="4">
    <location>
        <begin position="4"/>
        <end position="72"/>
    </location>
</feature>
<dbReference type="GO" id="GO:0003723">
    <property type="term" value="F:RNA binding"/>
    <property type="evidence" value="ECO:0007669"/>
    <property type="project" value="UniProtKB-KW"/>
</dbReference>
<evidence type="ECO:0000256" key="3">
    <source>
        <dbReference type="SAM" id="MobiDB-lite"/>
    </source>
</evidence>
<dbReference type="PANTHER" id="PTHR13976">
    <property type="entry name" value="HETEROGENEOUS NUCLEAR RIBONUCLEOPROTEIN-RELATED"/>
    <property type="match status" value="1"/>
</dbReference>
<organism evidence="5 6">
    <name type="scientific">Takifugu bimaculatus</name>
    <dbReference type="NCBI Taxonomy" id="433685"/>
    <lineage>
        <taxon>Eukaryota</taxon>
        <taxon>Metazoa</taxon>
        <taxon>Chordata</taxon>
        <taxon>Craniata</taxon>
        <taxon>Vertebrata</taxon>
        <taxon>Euteleostomi</taxon>
        <taxon>Actinopterygii</taxon>
        <taxon>Neopterygii</taxon>
        <taxon>Teleostei</taxon>
        <taxon>Neoteleostei</taxon>
        <taxon>Acanthomorphata</taxon>
        <taxon>Eupercaria</taxon>
        <taxon>Tetraodontiformes</taxon>
        <taxon>Tetradontoidea</taxon>
        <taxon>Tetraodontidae</taxon>
        <taxon>Takifugu</taxon>
    </lineage>
</organism>
<dbReference type="Gene3D" id="3.30.70.330">
    <property type="match status" value="3"/>
</dbReference>
<keyword evidence="2" id="KW-0694">RNA-binding</keyword>
<dbReference type="CDD" id="cd12254">
    <property type="entry name" value="RRM_hnRNPH_ESRPs_RBM12_like"/>
    <property type="match status" value="1"/>
</dbReference>
<keyword evidence="1" id="KW-0677">Repeat</keyword>
<reference evidence="5" key="1">
    <citation type="submission" date="2019-04" db="EMBL/GenBank/DDBJ databases">
        <title>The sequence and de novo assembly of Takifugu bimaculatus genome using PacBio and Hi-C technologies.</title>
        <authorList>
            <person name="Xu P."/>
            <person name="Liu B."/>
            <person name="Zhou Z."/>
        </authorList>
    </citation>
    <scope>NUCLEOTIDE SEQUENCE [LARGE SCALE GENOMIC DNA]</scope>
    <source>
        <strain evidence="5">TB-2018</strain>
        <tissue evidence="5">Muscle</tissue>
    </source>
</reference>
<dbReference type="InterPro" id="IPR050666">
    <property type="entry name" value="ESRP"/>
</dbReference>
<protein>
    <recommendedName>
        <fullName evidence="4">RRM domain-containing protein</fullName>
    </recommendedName>
</protein>
<feature type="region of interest" description="Disordered" evidence="3">
    <location>
        <begin position="94"/>
        <end position="148"/>
    </location>
</feature>
<comment type="caution">
    <text evidence="5">The sequence shown here is derived from an EMBL/GenBank/DDBJ whole genome shotgun (WGS) entry which is preliminary data.</text>
</comment>
<dbReference type="SMART" id="SM00360">
    <property type="entry name" value="RRM"/>
    <property type="match status" value="3"/>
</dbReference>
<dbReference type="InterPro" id="IPR035979">
    <property type="entry name" value="RBD_domain_sf"/>
</dbReference>
<evidence type="ECO:0000256" key="1">
    <source>
        <dbReference type="ARBA" id="ARBA00022737"/>
    </source>
</evidence>
<gene>
    <name evidence="5" type="ORF">fugu_010047</name>
</gene>
<dbReference type="InterPro" id="IPR000504">
    <property type="entry name" value="RRM_dom"/>
</dbReference>
<proteinExistence type="predicted"/>
<dbReference type="SUPFAM" id="SSF54928">
    <property type="entry name" value="RNA-binding domain, RBD"/>
    <property type="match status" value="3"/>
</dbReference>
<dbReference type="InterPro" id="IPR012677">
    <property type="entry name" value="Nucleotide-bd_a/b_plait_sf"/>
</dbReference>
<evidence type="ECO:0000256" key="2">
    <source>
        <dbReference type="ARBA" id="ARBA00022884"/>
    </source>
</evidence>
<evidence type="ECO:0000259" key="4">
    <source>
        <dbReference type="SMART" id="SM00360"/>
    </source>
</evidence>